<organism evidence="1 2">
    <name type="scientific">Maledivibacter halophilus</name>
    <dbReference type="NCBI Taxonomy" id="36842"/>
    <lineage>
        <taxon>Bacteria</taxon>
        <taxon>Bacillati</taxon>
        <taxon>Bacillota</taxon>
        <taxon>Clostridia</taxon>
        <taxon>Peptostreptococcales</taxon>
        <taxon>Caminicellaceae</taxon>
        <taxon>Maledivibacter</taxon>
    </lineage>
</organism>
<evidence type="ECO:0000313" key="1">
    <source>
        <dbReference type="EMBL" id="SKC66251.1"/>
    </source>
</evidence>
<dbReference type="STRING" id="36842.SAMN02194393_02091"/>
<evidence type="ECO:0000313" key="2">
    <source>
        <dbReference type="Proteomes" id="UP000190285"/>
    </source>
</evidence>
<dbReference type="OrthoDB" id="9799092at2"/>
<proteinExistence type="predicted"/>
<sequence length="182" mass="21320">MIILVNGAFGAGKTTTANILVERVENSIIFDPEEVGFMIRKITEGVRYGKEDTDDFQDIEIWKVLVVNIARELKEKYRKNLIIPMTIYKEKNFQYIVKGLEEIDKDFYHFYLNGEYSTIQARLIKRGDKIGGWTFKRIEPCIEVLSNNRFVKHIYIDGKNKEEVVEEILMNINNGNRLKSFD</sequence>
<dbReference type="AlphaFoldDB" id="A0A1T5KRG2"/>
<protein>
    <submittedName>
        <fullName evidence="1">ABC-type metal ion transport system, periplasmic component/surface adhesin</fullName>
    </submittedName>
</protein>
<gene>
    <name evidence="1" type="ORF">SAMN02194393_02091</name>
</gene>
<dbReference type="RefSeq" id="WP_079491423.1">
    <property type="nucleotide sequence ID" value="NZ_FUZT01000004.1"/>
</dbReference>
<name>A0A1T5KRG2_9FIRM</name>
<dbReference type="Gene3D" id="3.40.50.300">
    <property type="entry name" value="P-loop containing nucleotide triphosphate hydrolases"/>
    <property type="match status" value="1"/>
</dbReference>
<dbReference type="Pfam" id="PF13238">
    <property type="entry name" value="AAA_18"/>
    <property type="match status" value="1"/>
</dbReference>
<dbReference type="EMBL" id="FUZT01000004">
    <property type="protein sequence ID" value="SKC66251.1"/>
    <property type="molecule type" value="Genomic_DNA"/>
</dbReference>
<dbReference type="InterPro" id="IPR027417">
    <property type="entry name" value="P-loop_NTPase"/>
</dbReference>
<accession>A0A1T5KRG2</accession>
<dbReference type="SUPFAM" id="SSF52540">
    <property type="entry name" value="P-loop containing nucleoside triphosphate hydrolases"/>
    <property type="match status" value="1"/>
</dbReference>
<keyword evidence="2" id="KW-1185">Reference proteome</keyword>
<dbReference type="Proteomes" id="UP000190285">
    <property type="component" value="Unassembled WGS sequence"/>
</dbReference>
<reference evidence="1 2" key="1">
    <citation type="submission" date="2017-02" db="EMBL/GenBank/DDBJ databases">
        <authorList>
            <person name="Peterson S.W."/>
        </authorList>
    </citation>
    <scope>NUCLEOTIDE SEQUENCE [LARGE SCALE GENOMIC DNA]</scope>
    <source>
        <strain evidence="1 2">M1</strain>
    </source>
</reference>